<name>A0AAE8SQ02_9HYPO</name>
<sequence length="515" mass="59533">MDDWVKGGTCPNPDKVLGKRSTTDLVVREHSIEDITIFLMLRNLITRTRSPVMLAQEANIWNDGVDSMDEEYLQITYISTYIRQNWILDWQGPSEIALDILCHPHYWAKRIRAYLTGDSEVKAGIMNCKTSFCEKDEDCPILSDDDGDQNGDNSRRHVTLFGCHSHQLSHSHHHQIKRHSLEPRGESTLKFKVPGAPAGENTFKVEIPYNPTLEDIKDTDNELLEKVVLIRLRDDCWVPVVTVRKFFKRMLDLYKLQIALSPQLLPSGAASKYGPIPIVFWERIYDINLVVEPGVPNLPGSEDGLFQFERLFDRTFECLGSERNYKAFMIVDAEINQAKNYLITQLMRFQRFPAEKSLVTYLERDGEKSKETIKEYQETVTKRIRATISVFWYMATPPAKEKLNKDVKDIYTQLKFAERVHNKKFPNEKVQVADYFVEWLKDHYEKVVAMFRTNVEAQIAQVRRLLKGFDDELAKDMRVNMDNFEKNLNAGRNIRIDTSGFPKTGDGDTEMGGST</sequence>
<dbReference type="Proteomes" id="UP001187734">
    <property type="component" value="Unassembled WGS sequence"/>
</dbReference>
<protein>
    <submittedName>
        <fullName evidence="1">Uncharacterized protein</fullName>
    </submittedName>
</protein>
<organism evidence="1 2">
    <name type="scientific">Fusarium torulosum</name>
    <dbReference type="NCBI Taxonomy" id="33205"/>
    <lineage>
        <taxon>Eukaryota</taxon>
        <taxon>Fungi</taxon>
        <taxon>Dikarya</taxon>
        <taxon>Ascomycota</taxon>
        <taxon>Pezizomycotina</taxon>
        <taxon>Sordariomycetes</taxon>
        <taxon>Hypocreomycetidae</taxon>
        <taxon>Hypocreales</taxon>
        <taxon>Nectriaceae</taxon>
        <taxon>Fusarium</taxon>
    </lineage>
</organism>
<dbReference type="AlphaFoldDB" id="A0AAE8SQ02"/>
<proteinExistence type="predicted"/>
<evidence type="ECO:0000313" key="2">
    <source>
        <dbReference type="Proteomes" id="UP001187734"/>
    </source>
</evidence>
<keyword evidence="2" id="KW-1185">Reference proteome</keyword>
<dbReference type="EMBL" id="ONZP01000858">
    <property type="protein sequence ID" value="SPJ91514.1"/>
    <property type="molecule type" value="Genomic_DNA"/>
</dbReference>
<evidence type="ECO:0000313" key="1">
    <source>
        <dbReference type="EMBL" id="SPJ91514.1"/>
    </source>
</evidence>
<reference evidence="1" key="1">
    <citation type="submission" date="2018-03" db="EMBL/GenBank/DDBJ databases">
        <authorList>
            <person name="Guldener U."/>
        </authorList>
    </citation>
    <scope>NUCLEOTIDE SEQUENCE</scope>
</reference>
<comment type="caution">
    <text evidence="1">The sequence shown here is derived from an EMBL/GenBank/DDBJ whole genome shotgun (WGS) entry which is preliminary data.</text>
</comment>
<gene>
    <name evidence="1" type="ORF">FTOL_13529</name>
</gene>
<accession>A0AAE8SQ02</accession>